<evidence type="ECO:0000313" key="1">
    <source>
        <dbReference type="Proteomes" id="UP000095283"/>
    </source>
</evidence>
<accession>A0A1I7X5D5</accession>
<organism evidence="1 2">
    <name type="scientific">Heterorhabditis bacteriophora</name>
    <name type="common">Entomopathogenic nematode worm</name>
    <dbReference type="NCBI Taxonomy" id="37862"/>
    <lineage>
        <taxon>Eukaryota</taxon>
        <taxon>Metazoa</taxon>
        <taxon>Ecdysozoa</taxon>
        <taxon>Nematoda</taxon>
        <taxon>Chromadorea</taxon>
        <taxon>Rhabditida</taxon>
        <taxon>Rhabditina</taxon>
        <taxon>Rhabditomorpha</taxon>
        <taxon>Strongyloidea</taxon>
        <taxon>Heterorhabditidae</taxon>
        <taxon>Heterorhabditis</taxon>
    </lineage>
</organism>
<proteinExistence type="predicted"/>
<protein>
    <submittedName>
        <fullName evidence="2">Cyclic nucleotide-binding domain-containing protein</fullName>
    </submittedName>
</protein>
<name>A0A1I7X5D5_HETBA</name>
<reference evidence="2" key="1">
    <citation type="submission" date="2016-11" db="UniProtKB">
        <authorList>
            <consortium name="WormBaseParasite"/>
        </authorList>
    </citation>
    <scope>IDENTIFICATION</scope>
</reference>
<dbReference type="AlphaFoldDB" id="A0A1I7X5D5"/>
<sequence length="239" mass="27768">MRFVLATQKGEAVMREMMKGDHHICTVMKFNYDRYFIVGLITFEDVIEELFGDQEVLLVYEGLFIETLLQFALDICPQLVYMGFDVFRMRKLLSENKIKEARKGDLLIGSADKLIIIYSGSITVDQSTKYVIDYTHKDFHPYILGDSMVRNMYRAKLNELFFSIVEPKHSEIIDDCQIHVDTTIAYFEVTKKDIEIILSNVEDCGHQQAKETLHDEKIQTEVKIQITTESKDDEDNALK</sequence>
<dbReference type="WBParaSite" id="Hba_12601">
    <property type="protein sequence ID" value="Hba_12601"/>
    <property type="gene ID" value="Hba_12601"/>
</dbReference>
<dbReference type="Proteomes" id="UP000095283">
    <property type="component" value="Unplaced"/>
</dbReference>
<dbReference type="InterPro" id="IPR046342">
    <property type="entry name" value="CBS_dom_sf"/>
</dbReference>
<dbReference type="Gene3D" id="3.10.580.10">
    <property type="entry name" value="CBS-domain"/>
    <property type="match status" value="1"/>
</dbReference>
<evidence type="ECO:0000313" key="2">
    <source>
        <dbReference type="WBParaSite" id="Hba_12601"/>
    </source>
</evidence>
<keyword evidence="1" id="KW-1185">Reference proteome</keyword>